<proteinExistence type="predicted"/>
<dbReference type="AlphaFoldDB" id="A0A3P3RMS1"/>
<feature type="transmembrane region" description="Helical" evidence="2">
    <location>
        <begin position="181"/>
        <end position="204"/>
    </location>
</feature>
<feature type="region of interest" description="Disordered" evidence="1">
    <location>
        <begin position="422"/>
        <end position="446"/>
    </location>
</feature>
<gene>
    <name evidence="3" type="ORF">EIK79_02550</name>
</gene>
<evidence type="ECO:0000256" key="1">
    <source>
        <dbReference type="SAM" id="MobiDB-lite"/>
    </source>
</evidence>
<accession>A0A3P3RMS1</accession>
<dbReference type="Proteomes" id="UP000282322">
    <property type="component" value="Unassembled WGS sequence"/>
</dbReference>
<dbReference type="RefSeq" id="WP_124953559.1">
    <property type="nucleotide sequence ID" value="NZ_RRCH01000003.1"/>
</dbReference>
<keyword evidence="2" id="KW-1133">Transmembrane helix</keyword>
<comment type="caution">
    <text evidence="3">The sequence shown here is derived from an EMBL/GenBank/DDBJ whole genome shotgun (WGS) entry which is preliminary data.</text>
</comment>
<protein>
    <submittedName>
        <fullName evidence="3">TIGR00341 family protein</fullName>
    </submittedName>
</protein>
<feature type="transmembrane region" description="Helical" evidence="2">
    <location>
        <begin position="249"/>
        <end position="272"/>
    </location>
</feature>
<sequence>MRLVQMAVPPAKHDAVVELLEERELNYAIADETSDLNAETIVSVPIETAEVEGLLDSLREIGIEEEGYAIITDVEAILGSPEKGTERTTRPDSTPLLKPFTSNRISREELQDTVTEMAILTPSYVFFTIVSSIVACVGLLTNSAAVIVGSMVIAPLLGPAVGASVGSIVNDEQLFRTSILAQGLGLVLAVGSATLFAYLIKFTIMPTVDLHTIDEVVSRTNPSALSLIVALGSGAVGAFSVSSGASAPLVGVMIAAALIPPAAAVGLSMAYWSPVVLISVTVLLLVNILSINFASLGVLWMRGYRPPHWFEQETAKRTTMKRIGTLLIGLLIVSAFLITTSINISQNSRFEEEVETITAESDVRTLSVNISYKLRPFTRTPTAVTVHAETNSDQFADRLRYRIENRTGTDVSVTVVQERLQTSNATSGTPQLESLHSTRFRATSAS</sequence>
<feature type="transmembrane region" description="Helical" evidence="2">
    <location>
        <begin position="278"/>
        <end position="302"/>
    </location>
</feature>
<dbReference type="EMBL" id="RRCH01000003">
    <property type="protein sequence ID" value="RRJ33693.1"/>
    <property type="molecule type" value="Genomic_DNA"/>
</dbReference>
<dbReference type="Pfam" id="PF04087">
    <property type="entry name" value="DUF389"/>
    <property type="match status" value="1"/>
</dbReference>
<feature type="transmembrane region" description="Helical" evidence="2">
    <location>
        <begin position="224"/>
        <end position="242"/>
    </location>
</feature>
<dbReference type="PANTHER" id="PTHR20992:SF9">
    <property type="entry name" value="AT15442P-RELATED"/>
    <property type="match status" value="1"/>
</dbReference>
<keyword evidence="4" id="KW-1185">Reference proteome</keyword>
<evidence type="ECO:0000313" key="3">
    <source>
        <dbReference type="EMBL" id="RRJ33693.1"/>
    </source>
</evidence>
<dbReference type="PANTHER" id="PTHR20992">
    <property type="entry name" value="AT15442P-RELATED"/>
    <property type="match status" value="1"/>
</dbReference>
<feature type="transmembrane region" description="Helical" evidence="2">
    <location>
        <begin position="117"/>
        <end position="140"/>
    </location>
</feature>
<keyword evidence="2" id="KW-0472">Membrane</keyword>
<keyword evidence="2" id="KW-0812">Transmembrane</keyword>
<feature type="transmembrane region" description="Helical" evidence="2">
    <location>
        <begin position="323"/>
        <end position="342"/>
    </location>
</feature>
<evidence type="ECO:0000256" key="2">
    <source>
        <dbReference type="SAM" id="Phobius"/>
    </source>
</evidence>
<dbReference type="InterPro" id="IPR005240">
    <property type="entry name" value="DUF389"/>
</dbReference>
<feature type="transmembrane region" description="Helical" evidence="2">
    <location>
        <begin position="146"/>
        <end position="169"/>
    </location>
</feature>
<reference evidence="3 4" key="1">
    <citation type="submission" date="2018-11" db="EMBL/GenBank/DDBJ databases">
        <title>Taxonoimc description of Halomarina strain SPP-AMP-1.</title>
        <authorList>
            <person name="Pal Y."/>
            <person name="Srinivasana K."/>
            <person name="Verma A."/>
            <person name="Kumar P."/>
        </authorList>
    </citation>
    <scope>NUCLEOTIDE SEQUENCE [LARGE SCALE GENOMIC DNA]</scope>
    <source>
        <strain evidence="3 4">SPP-AMP-1</strain>
    </source>
</reference>
<organism evidence="3 4">
    <name type="scientific">Halocatena pleomorpha</name>
    <dbReference type="NCBI Taxonomy" id="1785090"/>
    <lineage>
        <taxon>Archaea</taxon>
        <taxon>Methanobacteriati</taxon>
        <taxon>Methanobacteriota</taxon>
        <taxon>Stenosarchaea group</taxon>
        <taxon>Halobacteria</taxon>
        <taxon>Halobacteriales</taxon>
        <taxon>Natronomonadaceae</taxon>
        <taxon>Halocatena</taxon>
    </lineage>
</organism>
<dbReference type="OrthoDB" id="3266at2157"/>
<evidence type="ECO:0000313" key="4">
    <source>
        <dbReference type="Proteomes" id="UP000282322"/>
    </source>
</evidence>
<name>A0A3P3RMS1_9EURY</name>
<dbReference type="NCBIfam" id="TIGR00341">
    <property type="entry name" value="TIGR00341 family protein"/>
    <property type="match status" value="1"/>
</dbReference>